<dbReference type="EC" id="2.5.1.75" evidence="10"/>
<comment type="catalytic activity">
    <reaction evidence="9 10 11">
        <text>adenosine(37) in tRNA + dimethylallyl diphosphate = N(6)-dimethylallyladenosine(37) in tRNA + diphosphate</text>
        <dbReference type="Rhea" id="RHEA:26482"/>
        <dbReference type="Rhea" id="RHEA-COMP:10162"/>
        <dbReference type="Rhea" id="RHEA-COMP:10375"/>
        <dbReference type="ChEBI" id="CHEBI:33019"/>
        <dbReference type="ChEBI" id="CHEBI:57623"/>
        <dbReference type="ChEBI" id="CHEBI:74411"/>
        <dbReference type="ChEBI" id="CHEBI:74415"/>
        <dbReference type="EC" id="2.5.1.75"/>
    </reaction>
</comment>
<accession>A0ABY7M3X2</accession>
<keyword evidence="7 10" id="KW-0067">ATP-binding</keyword>
<keyword evidence="15" id="KW-1185">Reference proteome</keyword>
<evidence type="ECO:0000256" key="11">
    <source>
        <dbReference type="RuleBase" id="RU003783"/>
    </source>
</evidence>
<keyword evidence="5 10" id="KW-0819">tRNA processing</keyword>
<keyword evidence="6 10" id="KW-0547">Nucleotide-binding</keyword>
<comment type="cofactor">
    <cofactor evidence="1 10">
        <name>Mg(2+)</name>
        <dbReference type="ChEBI" id="CHEBI:18420"/>
    </cofactor>
</comment>
<dbReference type="Proteomes" id="UP001210120">
    <property type="component" value="Chromosome"/>
</dbReference>
<feature type="binding site" evidence="10">
    <location>
        <begin position="11"/>
        <end position="16"/>
    </location>
    <ligand>
        <name>substrate</name>
    </ligand>
</feature>
<proteinExistence type="inferred from homology"/>
<evidence type="ECO:0000256" key="10">
    <source>
        <dbReference type="HAMAP-Rule" id="MF_00185"/>
    </source>
</evidence>
<dbReference type="Gene3D" id="1.10.287.890">
    <property type="entry name" value="Crystal structure of tRNA isopentenylpyrophosphate transferase (bh2366) domain"/>
    <property type="match status" value="1"/>
</dbReference>
<sequence length="295" mass="34856">MKKVIVITGPTCSGKTNISIELAKFFKGEIINADSVQFFKEFNIGSAKIKESEKKNIKHHLLDMIHPEKKYSIYDFQKNVRDIIPKINLPFLVGGSGLYIKSALYNYELEIEKNNSEEKILTKNKLNIEEMLKIIKKKDPNLILDEKNPHRIKSAFKQTFQKKLRSQKKDKNTPFFEILTLYLNIPMKILKKRIEERLEQMLKSGFILEVKKLITKFPKANFNIIGYREIKMFLEKKINLNETKKTIIQKTIKYAKRQKTWFINQFNSLEILDDTTYENLKEKSIKIITNFLKKE</sequence>
<dbReference type="GO" id="GO:0052381">
    <property type="term" value="F:tRNA dimethylallyltransferase activity"/>
    <property type="evidence" value="ECO:0007669"/>
    <property type="project" value="UniProtKB-EC"/>
</dbReference>
<evidence type="ECO:0000256" key="5">
    <source>
        <dbReference type="ARBA" id="ARBA00022694"/>
    </source>
</evidence>
<evidence type="ECO:0000256" key="4">
    <source>
        <dbReference type="ARBA" id="ARBA00022679"/>
    </source>
</evidence>
<dbReference type="EMBL" id="CP115156">
    <property type="protein sequence ID" value="WBL31643.1"/>
    <property type="molecule type" value="Genomic_DNA"/>
</dbReference>
<comment type="subunit">
    <text evidence="10">Monomer.</text>
</comment>
<feature type="region of interest" description="Interaction with substrate tRNA" evidence="10">
    <location>
        <begin position="34"/>
        <end position="37"/>
    </location>
</feature>
<reference evidence="14" key="1">
    <citation type="submission" date="2022-12" db="EMBL/GenBank/DDBJ databases">
        <title>Genomic Characterization of Candidatus Phytoplasma sacchari in China.</title>
        <authorList>
            <person name="Zhang R.-Y."/>
        </authorList>
    </citation>
    <scope>NUCLEOTIDE SEQUENCE [LARGE SCALE GENOMIC DNA]</scope>
    <source>
        <strain evidence="14">SCWL1</strain>
    </source>
</reference>
<evidence type="ECO:0000313" key="15">
    <source>
        <dbReference type="Proteomes" id="UP001210120"/>
    </source>
</evidence>
<evidence type="ECO:0000256" key="3">
    <source>
        <dbReference type="ARBA" id="ARBA00005842"/>
    </source>
</evidence>
<dbReference type="PANTHER" id="PTHR11088:SF60">
    <property type="entry name" value="TRNA DIMETHYLALLYLTRANSFERASE"/>
    <property type="match status" value="1"/>
</dbReference>
<evidence type="ECO:0000256" key="9">
    <source>
        <dbReference type="ARBA" id="ARBA00049563"/>
    </source>
</evidence>
<organism evidence="14 15">
    <name type="scientific">Candidatus Phytoplasma sacchari</name>
    <dbReference type="NCBI Taxonomy" id="2609813"/>
    <lineage>
        <taxon>Bacteria</taxon>
        <taxon>Bacillati</taxon>
        <taxon>Mycoplasmatota</taxon>
        <taxon>Mollicutes</taxon>
        <taxon>Acholeplasmatales</taxon>
        <taxon>Acholeplasmataceae</taxon>
        <taxon>Candidatus Phytoplasma</taxon>
        <taxon>16SrXI (Rice yellow dwarf group)</taxon>
    </lineage>
</organism>
<dbReference type="NCBIfam" id="TIGR00174">
    <property type="entry name" value="miaA"/>
    <property type="match status" value="1"/>
</dbReference>
<evidence type="ECO:0000256" key="12">
    <source>
        <dbReference type="RuleBase" id="RU003784"/>
    </source>
</evidence>
<protein>
    <recommendedName>
        <fullName evidence="10">tRNA dimethylallyltransferase</fullName>
        <ecNumber evidence="10">2.5.1.75</ecNumber>
    </recommendedName>
    <alternativeName>
        <fullName evidence="10">Dimethylallyl diphosphate:tRNA dimethylallyltransferase</fullName>
        <shortName evidence="10">DMAPP:tRNA dimethylallyltransferase</shortName>
        <shortName evidence="10">DMATase</shortName>
    </alternativeName>
    <alternativeName>
        <fullName evidence="10">Isopentenyl-diphosphate:tRNA isopentenyltransferase</fullName>
        <shortName evidence="10">IPP transferase</shortName>
        <shortName evidence="10">IPPT</shortName>
        <shortName evidence="10">IPTase</shortName>
    </alternativeName>
</protein>
<dbReference type="HAMAP" id="MF_00185">
    <property type="entry name" value="IPP_trans"/>
    <property type="match status" value="1"/>
</dbReference>
<dbReference type="InterPro" id="IPR027417">
    <property type="entry name" value="P-loop_NTPase"/>
</dbReference>
<dbReference type="Gene3D" id="3.40.50.300">
    <property type="entry name" value="P-loop containing nucleotide triphosphate hydrolases"/>
    <property type="match status" value="1"/>
</dbReference>
<dbReference type="InterPro" id="IPR018022">
    <property type="entry name" value="IPT"/>
</dbReference>
<evidence type="ECO:0000256" key="2">
    <source>
        <dbReference type="ARBA" id="ARBA00003213"/>
    </source>
</evidence>
<evidence type="ECO:0000256" key="1">
    <source>
        <dbReference type="ARBA" id="ARBA00001946"/>
    </source>
</evidence>
<keyword evidence="8 10" id="KW-0460">Magnesium</keyword>
<dbReference type="InterPro" id="IPR039657">
    <property type="entry name" value="Dimethylallyltransferase"/>
</dbReference>
<gene>
    <name evidence="10 14" type="primary">miaA</name>
    <name evidence="14" type="ORF">O7R10_00460</name>
</gene>
<comment type="caution">
    <text evidence="10">Lacks conserved residue(s) required for the propagation of feature annotation.</text>
</comment>
<comment type="function">
    <text evidence="2 10 12">Catalyzes the transfer of a dimethylallyl group onto the adenine at position 37 in tRNAs that read codons beginning with uridine, leading to the formation of N6-(dimethylallyl)adenosine (i(6)A).</text>
</comment>
<evidence type="ECO:0000256" key="13">
    <source>
        <dbReference type="RuleBase" id="RU003785"/>
    </source>
</evidence>
<name>A0ABY7M3X2_9MOLU</name>
<evidence type="ECO:0000256" key="8">
    <source>
        <dbReference type="ARBA" id="ARBA00022842"/>
    </source>
</evidence>
<feature type="site" description="Interaction with substrate tRNA" evidence="10">
    <location>
        <position position="96"/>
    </location>
</feature>
<feature type="binding site" evidence="10">
    <location>
        <begin position="9"/>
        <end position="16"/>
    </location>
    <ligand>
        <name>ATP</name>
        <dbReference type="ChEBI" id="CHEBI:30616"/>
    </ligand>
</feature>
<keyword evidence="4 10" id="KW-0808">Transferase</keyword>
<dbReference type="Pfam" id="PF01715">
    <property type="entry name" value="IPPT"/>
    <property type="match status" value="1"/>
</dbReference>
<dbReference type="SUPFAM" id="SSF52540">
    <property type="entry name" value="P-loop containing nucleoside triphosphate hydrolases"/>
    <property type="match status" value="2"/>
</dbReference>
<comment type="similarity">
    <text evidence="3 10 13">Belongs to the IPP transferase family.</text>
</comment>
<evidence type="ECO:0000313" key="14">
    <source>
        <dbReference type="EMBL" id="WBL31643.1"/>
    </source>
</evidence>
<evidence type="ECO:0000256" key="7">
    <source>
        <dbReference type="ARBA" id="ARBA00022840"/>
    </source>
</evidence>
<dbReference type="PANTHER" id="PTHR11088">
    <property type="entry name" value="TRNA DIMETHYLALLYLTRANSFERASE"/>
    <property type="match status" value="1"/>
</dbReference>
<evidence type="ECO:0000256" key="6">
    <source>
        <dbReference type="ARBA" id="ARBA00022741"/>
    </source>
</evidence>